<dbReference type="Proteomes" id="UP001295469">
    <property type="component" value="Chromosome C06"/>
</dbReference>
<sequence>MLYGQILKTIVVLSLGKTLIKTFNKLNSIAFTSNYRKFSTILVSTCPFKM</sequence>
<reference evidence="1" key="1">
    <citation type="submission" date="2021-01" db="EMBL/GenBank/DDBJ databases">
        <authorList>
            <consortium name="Genoscope - CEA"/>
            <person name="William W."/>
        </authorList>
    </citation>
    <scope>NUCLEOTIDE SEQUENCE</scope>
</reference>
<dbReference type="AlphaFoldDB" id="A0A816QX75"/>
<dbReference type="EMBL" id="HG994370">
    <property type="protein sequence ID" value="CAF2064242.1"/>
    <property type="molecule type" value="Genomic_DNA"/>
</dbReference>
<gene>
    <name evidence="1" type="ORF">DARMORV10_C06P46190.1</name>
</gene>
<organism evidence="1">
    <name type="scientific">Brassica napus</name>
    <name type="common">Rape</name>
    <dbReference type="NCBI Taxonomy" id="3708"/>
    <lineage>
        <taxon>Eukaryota</taxon>
        <taxon>Viridiplantae</taxon>
        <taxon>Streptophyta</taxon>
        <taxon>Embryophyta</taxon>
        <taxon>Tracheophyta</taxon>
        <taxon>Spermatophyta</taxon>
        <taxon>Magnoliopsida</taxon>
        <taxon>eudicotyledons</taxon>
        <taxon>Gunneridae</taxon>
        <taxon>Pentapetalae</taxon>
        <taxon>rosids</taxon>
        <taxon>malvids</taxon>
        <taxon>Brassicales</taxon>
        <taxon>Brassicaceae</taxon>
        <taxon>Brassiceae</taxon>
        <taxon>Brassica</taxon>
    </lineage>
</organism>
<proteinExistence type="predicted"/>
<name>A0A816QX75_BRANA</name>
<protein>
    <submittedName>
        <fullName evidence="1">(rape) hypothetical protein</fullName>
    </submittedName>
</protein>
<evidence type="ECO:0000313" key="1">
    <source>
        <dbReference type="EMBL" id="CAF2064242.1"/>
    </source>
</evidence>
<accession>A0A816QX75</accession>